<dbReference type="EMBL" id="NJBA01000003">
    <property type="protein sequence ID" value="OWP50860.1"/>
    <property type="molecule type" value="Genomic_DNA"/>
</dbReference>
<dbReference type="GO" id="GO:0005886">
    <property type="term" value="C:plasma membrane"/>
    <property type="evidence" value="ECO:0007669"/>
    <property type="project" value="UniProtKB-SubCell"/>
</dbReference>
<feature type="transmembrane region" description="Helical" evidence="7">
    <location>
        <begin position="12"/>
        <end position="36"/>
    </location>
</feature>
<feature type="transmembrane region" description="Helical" evidence="7">
    <location>
        <begin position="345"/>
        <end position="364"/>
    </location>
</feature>
<dbReference type="PROSITE" id="PS50850">
    <property type="entry name" value="MFS"/>
    <property type="match status" value="1"/>
</dbReference>
<evidence type="ECO:0000259" key="8">
    <source>
        <dbReference type="PROSITE" id="PS50850"/>
    </source>
</evidence>
<dbReference type="PANTHER" id="PTHR23517:SF3">
    <property type="entry name" value="INTEGRAL MEMBRANE TRANSPORT PROTEIN"/>
    <property type="match status" value="1"/>
</dbReference>
<comment type="caution">
    <text evidence="9">The sequence shown here is derived from an EMBL/GenBank/DDBJ whole genome shotgun (WGS) entry which is preliminary data.</text>
</comment>
<keyword evidence="3" id="KW-1003">Cell membrane</keyword>
<evidence type="ECO:0000256" key="5">
    <source>
        <dbReference type="ARBA" id="ARBA00022989"/>
    </source>
</evidence>
<evidence type="ECO:0000313" key="9">
    <source>
        <dbReference type="EMBL" id="OWP50860.1"/>
    </source>
</evidence>
<name>A0A246FBN4_PSENT</name>
<protein>
    <submittedName>
        <fullName evidence="9">MFS transporter</fullName>
    </submittedName>
</protein>
<comment type="subcellular location">
    <subcellularLocation>
        <location evidence="1">Cell membrane</location>
        <topology evidence="1">Multi-pass membrane protein</topology>
    </subcellularLocation>
</comment>
<dbReference type="Pfam" id="PF07690">
    <property type="entry name" value="MFS_1"/>
    <property type="match status" value="1"/>
</dbReference>
<dbReference type="InterPro" id="IPR011701">
    <property type="entry name" value="MFS"/>
</dbReference>
<feature type="transmembrane region" description="Helical" evidence="7">
    <location>
        <begin position="213"/>
        <end position="234"/>
    </location>
</feature>
<dbReference type="PANTHER" id="PTHR23517">
    <property type="entry name" value="RESISTANCE PROTEIN MDTM, PUTATIVE-RELATED-RELATED"/>
    <property type="match status" value="1"/>
</dbReference>
<evidence type="ECO:0000313" key="10">
    <source>
        <dbReference type="Proteomes" id="UP000198145"/>
    </source>
</evidence>
<evidence type="ECO:0000256" key="7">
    <source>
        <dbReference type="SAM" id="Phobius"/>
    </source>
</evidence>
<gene>
    <name evidence="9" type="ORF">CEG18_08255</name>
</gene>
<reference evidence="9 10" key="1">
    <citation type="submission" date="2017-06" db="EMBL/GenBank/DDBJ databases">
        <title>Draft genome of Pseudomonas nitroreducens DF05.</title>
        <authorList>
            <person name="Iyer R."/>
        </authorList>
    </citation>
    <scope>NUCLEOTIDE SEQUENCE [LARGE SCALE GENOMIC DNA]</scope>
    <source>
        <strain evidence="9 10">DF05</strain>
    </source>
</reference>
<feature type="transmembrane region" description="Helical" evidence="7">
    <location>
        <begin position="75"/>
        <end position="94"/>
    </location>
</feature>
<dbReference type="Proteomes" id="UP000198145">
    <property type="component" value="Unassembled WGS sequence"/>
</dbReference>
<dbReference type="STRING" id="46680.GCA_000807755_00651"/>
<dbReference type="InterPro" id="IPR050171">
    <property type="entry name" value="MFS_Transporters"/>
</dbReference>
<evidence type="ECO:0000256" key="3">
    <source>
        <dbReference type="ARBA" id="ARBA00022475"/>
    </source>
</evidence>
<keyword evidence="2" id="KW-0813">Transport</keyword>
<dbReference type="GO" id="GO:0022857">
    <property type="term" value="F:transmembrane transporter activity"/>
    <property type="evidence" value="ECO:0007669"/>
    <property type="project" value="InterPro"/>
</dbReference>
<keyword evidence="6 7" id="KW-0472">Membrane</keyword>
<dbReference type="RefSeq" id="WP_088417062.1">
    <property type="nucleotide sequence ID" value="NZ_NJBA01000003.1"/>
</dbReference>
<dbReference type="eggNOG" id="COG2814">
    <property type="taxonomic scope" value="Bacteria"/>
</dbReference>
<feature type="transmembrane region" description="Helical" evidence="7">
    <location>
        <begin position="305"/>
        <end position="324"/>
    </location>
</feature>
<sequence length="398" mass="43048">MLAALKRYPLQVNLLLAGTFLLTLGRAITLPFLVIYLSTRFVLPVSRIGLILGGALFGGSLLSLYGGFLIDRMPGFRLILGFGTCFVAAFAGMLLSTQLWLFFLFLLGFNFAYSVTDVVVKTIFGRLLPAGEQGRAFSIRYTLINLAYAIGPFIGAALAHWSQHLPFVLSACLGALFLLAFARYGDRGMRPAEGVAPPSFIAVMGVLAKDHRLMYFTLGGVLTAVVFGQFSAYLSQYLVATGTAEYAYQVIQTLLGVNAVTVIALQYLLGKRIGNEHLQRWLIVGLGLFVLGIVGFGLSHSLWHWGLAMVVFTLGEIIVIPAEYMFIDRIAPAHLRGVYYGTQNLANLGGAFGPILVGGFLALFAPHWVFVMLGAFIIGGGVFYVLGSALSERHARGA</sequence>
<evidence type="ECO:0000256" key="6">
    <source>
        <dbReference type="ARBA" id="ARBA00023136"/>
    </source>
</evidence>
<evidence type="ECO:0000256" key="2">
    <source>
        <dbReference type="ARBA" id="ARBA00022448"/>
    </source>
</evidence>
<accession>A0A246FBN4</accession>
<organism evidence="9 10">
    <name type="scientific">Pseudomonas nitroreducens</name>
    <dbReference type="NCBI Taxonomy" id="46680"/>
    <lineage>
        <taxon>Bacteria</taxon>
        <taxon>Pseudomonadati</taxon>
        <taxon>Pseudomonadota</taxon>
        <taxon>Gammaproteobacteria</taxon>
        <taxon>Pseudomonadales</taxon>
        <taxon>Pseudomonadaceae</taxon>
        <taxon>Pseudomonas</taxon>
    </lineage>
</organism>
<dbReference type="Gene3D" id="1.20.1250.20">
    <property type="entry name" value="MFS general substrate transporter like domains"/>
    <property type="match status" value="1"/>
</dbReference>
<feature type="transmembrane region" description="Helical" evidence="7">
    <location>
        <begin position="167"/>
        <end position="184"/>
    </location>
</feature>
<feature type="transmembrane region" description="Helical" evidence="7">
    <location>
        <begin position="281"/>
        <end position="299"/>
    </location>
</feature>
<evidence type="ECO:0000256" key="4">
    <source>
        <dbReference type="ARBA" id="ARBA00022692"/>
    </source>
</evidence>
<feature type="domain" description="Major facilitator superfamily (MFS) profile" evidence="8">
    <location>
        <begin position="11"/>
        <end position="392"/>
    </location>
</feature>
<dbReference type="AlphaFoldDB" id="A0A246FBN4"/>
<dbReference type="InterPro" id="IPR036259">
    <property type="entry name" value="MFS_trans_sf"/>
</dbReference>
<feature type="transmembrane region" description="Helical" evidence="7">
    <location>
        <begin position="48"/>
        <end position="68"/>
    </location>
</feature>
<feature type="transmembrane region" description="Helical" evidence="7">
    <location>
        <begin position="100"/>
        <end position="120"/>
    </location>
</feature>
<feature type="transmembrane region" description="Helical" evidence="7">
    <location>
        <begin position="370"/>
        <end position="390"/>
    </location>
</feature>
<dbReference type="InterPro" id="IPR020846">
    <property type="entry name" value="MFS_dom"/>
</dbReference>
<proteinExistence type="predicted"/>
<keyword evidence="5 7" id="KW-1133">Transmembrane helix</keyword>
<keyword evidence="4 7" id="KW-0812">Transmembrane</keyword>
<feature type="transmembrane region" description="Helical" evidence="7">
    <location>
        <begin position="246"/>
        <end position="269"/>
    </location>
</feature>
<evidence type="ECO:0000256" key="1">
    <source>
        <dbReference type="ARBA" id="ARBA00004651"/>
    </source>
</evidence>
<dbReference type="SUPFAM" id="SSF103473">
    <property type="entry name" value="MFS general substrate transporter"/>
    <property type="match status" value="1"/>
</dbReference>
<feature type="transmembrane region" description="Helical" evidence="7">
    <location>
        <begin position="141"/>
        <end position="161"/>
    </location>
</feature>